<protein>
    <submittedName>
        <fullName evidence="1">Uncharacterized protein</fullName>
    </submittedName>
</protein>
<dbReference type="Proteomes" id="UP000788993">
    <property type="component" value="Unassembled WGS sequence"/>
</dbReference>
<dbReference type="EMBL" id="JAEUBD010001178">
    <property type="protein sequence ID" value="KAH3665050.1"/>
    <property type="molecule type" value="Genomic_DNA"/>
</dbReference>
<evidence type="ECO:0000313" key="2">
    <source>
        <dbReference type="Proteomes" id="UP000788993"/>
    </source>
</evidence>
<reference evidence="1" key="1">
    <citation type="journal article" date="2021" name="Open Biol.">
        <title>Shared evolutionary footprints suggest mitochondrial oxidative damage underlies multiple complex I losses in fungi.</title>
        <authorList>
            <person name="Schikora-Tamarit M.A."/>
            <person name="Marcet-Houben M."/>
            <person name="Nosek J."/>
            <person name="Gabaldon T."/>
        </authorList>
    </citation>
    <scope>NUCLEOTIDE SEQUENCE</scope>
    <source>
        <strain evidence="1">NCAIM Y.01608</strain>
    </source>
</reference>
<evidence type="ECO:0000313" key="1">
    <source>
        <dbReference type="EMBL" id="KAH3665050.1"/>
    </source>
</evidence>
<organism evidence="1 2">
    <name type="scientific">Ogataea polymorpha</name>
    <dbReference type="NCBI Taxonomy" id="460523"/>
    <lineage>
        <taxon>Eukaryota</taxon>
        <taxon>Fungi</taxon>
        <taxon>Dikarya</taxon>
        <taxon>Ascomycota</taxon>
        <taxon>Saccharomycotina</taxon>
        <taxon>Pichiomycetes</taxon>
        <taxon>Pichiales</taxon>
        <taxon>Pichiaceae</taxon>
        <taxon>Ogataea</taxon>
    </lineage>
</organism>
<reference evidence="1" key="2">
    <citation type="submission" date="2021-01" db="EMBL/GenBank/DDBJ databases">
        <authorList>
            <person name="Schikora-Tamarit M.A."/>
        </authorList>
    </citation>
    <scope>NUCLEOTIDE SEQUENCE</scope>
    <source>
        <strain evidence="1">NCAIM Y.01608</strain>
    </source>
</reference>
<keyword evidence="2" id="KW-1185">Reference proteome</keyword>
<proteinExistence type="predicted"/>
<name>A0A9P8P4U3_9ASCO</name>
<sequence>MEGPCKDLELVDRAMAVMDSKTSWREACHRSSEKRWKPDIVSAHVELGQVKAVKRHFGGGGNDVSGVDSSQRNTVDLEWAGNKKGVVLKVLQVDNPLASESSSKKNQNGARNK</sequence>
<dbReference type="AlphaFoldDB" id="A0A9P8P4U3"/>
<comment type="caution">
    <text evidence="1">The sequence shown here is derived from an EMBL/GenBank/DDBJ whole genome shotgun (WGS) entry which is preliminary data.</text>
</comment>
<gene>
    <name evidence="1" type="ORF">OGATHE_003865</name>
</gene>
<accession>A0A9P8P4U3</accession>